<evidence type="ECO:0000313" key="2">
    <source>
        <dbReference type="EMBL" id="CAH2011101.1"/>
    </source>
</evidence>
<accession>A0A9P0M8D1</accession>
<evidence type="ECO:0000313" key="3">
    <source>
        <dbReference type="Proteomes" id="UP001152888"/>
    </source>
</evidence>
<keyword evidence="1" id="KW-0732">Signal</keyword>
<feature type="signal peptide" evidence="1">
    <location>
        <begin position="1"/>
        <end position="15"/>
    </location>
</feature>
<gene>
    <name evidence="2" type="ORF">ACAOBT_LOCUS31957</name>
</gene>
<feature type="chain" id="PRO_5040393355" evidence="1">
    <location>
        <begin position="16"/>
        <end position="47"/>
    </location>
</feature>
<reference evidence="2" key="1">
    <citation type="submission" date="2022-03" db="EMBL/GenBank/DDBJ databases">
        <authorList>
            <person name="Sayadi A."/>
        </authorList>
    </citation>
    <scope>NUCLEOTIDE SEQUENCE</scope>
</reference>
<protein>
    <submittedName>
        <fullName evidence="2">Uncharacterized protein</fullName>
    </submittedName>
</protein>
<dbReference type="Proteomes" id="UP001152888">
    <property type="component" value="Unassembled WGS sequence"/>
</dbReference>
<organism evidence="2 3">
    <name type="scientific">Acanthoscelides obtectus</name>
    <name type="common">Bean weevil</name>
    <name type="synonym">Bruchus obtectus</name>
    <dbReference type="NCBI Taxonomy" id="200917"/>
    <lineage>
        <taxon>Eukaryota</taxon>
        <taxon>Metazoa</taxon>
        <taxon>Ecdysozoa</taxon>
        <taxon>Arthropoda</taxon>
        <taxon>Hexapoda</taxon>
        <taxon>Insecta</taxon>
        <taxon>Pterygota</taxon>
        <taxon>Neoptera</taxon>
        <taxon>Endopterygota</taxon>
        <taxon>Coleoptera</taxon>
        <taxon>Polyphaga</taxon>
        <taxon>Cucujiformia</taxon>
        <taxon>Chrysomeloidea</taxon>
        <taxon>Chrysomelidae</taxon>
        <taxon>Bruchinae</taxon>
        <taxon>Bruchini</taxon>
        <taxon>Acanthoscelides</taxon>
    </lineage>
</organism>
<evidence type="ECO:0000256" key="1">
    <source>
        <dbReference type="SAM" id="SignalP"/>
    </source>
</evidence>
<dbReference type="EMBL" id="CAKOFQ010008035">
    <property type="protein sequence ID" value="CAH2011101.1"/>
    <property type="molecule type" value="Genomic_DNA"/>
</dbReference>
<dbReference type="AlphaFoldDB" id="A0A9P0M8D1"/>
<comment type="caution">
    <text evidence="2">The sequence shown here is derived from an EMBL/GenBank/DDBJ whole genome shotgun (WGS) entry which is preliminary data.</text>
</comment>
<sequence>MLVVFVCFSIQCCCGRLPTKKALITFQQPVLKKKQSPKKHLEVQDQY</sequence>
<name>A0A9P0M8D1_ACAOB</name>
<proteinExistence type="predicted"/>
<keyword evidence="3" id="KW-1185">Reference proteome</keyword>